<dbReference type="GO" id="GO:0004830">
    <property type="term" value="F:tryptophan-tRNA ligase activity"/>
    <property type="evidence" value="ECO:0007669"/>
    <property type="project" value="UniProtKB-UniRule"/>
</dbReference>
<evidence type="ECO:0000256" key="4">
    <source>
        <dbReference type="ARBA" id="ARBA00022741"/>
    </source>
</evidence>
<keyword evidence="3 9" id="KW-0436">Ligase</keyword>
<dbReference type="Gene3D" id="1.10.240.10">
    <property type="entry name" value="Tyrosyl-Transfer RNA Synthetase"/>
    <property type="match status" value="1"/>
</dbReference>
<keyword evidence="4 9" id="KW-0547">Nucleotide-binding</keyword>
<feature type="binding site" evidence="9">
    <location>
        <begin position="206"/>
        <end position="210"/>
    </location>
    <ligand>
        <name>ATP</name>
        <dbReference type="ChEBI" id="CHEBI:30616"/>
    </ligand>
</feature>
<evidence type="ECO:0000256" key="3">
    <source>
        <dbReference type="ARBA" id="ARBA00022598"/>
    </source>
</evidence>
<dbReference type="PANTHER" id="PTHR43766:SF1">
    <property type="entry name" value="TRYPTOPHAN--TRNA LIGASE, MITOCHONDRIAL"/>
    <property type="match status" value="1"/>
</dbReference>
<keyword evidence="2 9" id="KW-0963">Cytoplasm</keyword>
<dbReference type="RefSeq" id="WP_278915539.1">
    <property type="nucleotide sequence ID" value="NZ_DYTS01000067.1"/>
</dbReference>
<feature type="short sequence motif" description="'KMSKS' region" evidence="9">
    <location>
        <begin position="206"/>
        <end position="210"/>
    </location>
</feature>
<keyword evidence="7 9" id="KW-0030">Aminoacyl-tRNA synthetase</keyword>
<dbReference type="FunFam" id="3.40.50.620:FF:000144">
    <property type="entry name" value="Tryptophan--tRNA ligase"/>
    <property type="match status" value="1"/>
</dbReference>
<dbReference type="AlphaFoldDB" id="A0A921T6Q8"/>
<evidence type="ECO:0000256" key="8">
    <source>
        <dbReference type="ARBA" id="ARBA00049929"/>
    </source>
</evidence>
<evidence type="ECO:0000256" key="10">
    <source>
        <dbReference type="RuleBase" id="RU363036"/>
    </source>
</evidence>
<dbReference type="InterPro" id="IPR024109">
    <property type="entry name" value="Trp-tRNA-ligase_bac-type"/>
</dbReference>
<dbReference type="PRINTS" id="PR01039">
    <property type="entry name" value="TRNASYNTHTRP"/>
</dbReference>
<comment type="catalytic activity">
    <reaction evidence="8 9">
        <text>tRNA(Trp) + L-tryptophan + ATP = L-tryptophyl-tRNA(Trp) + AMP + diphosphate + H(+)</text>
        <dbReference type="Rhea" id="RHEA:24080"/>
        <dbReference type="Rhea" id="RHEA-COMP:9671"/>
        <dbReference type="Rhea" id="RHEA-COMP:9705"/>
        <dbReference type="ChEBI" id="CHEBI:15378"/>
        <dbReference type="ChEBI" id="CHEBI:30616"/>
        <dbReference type="ChEBI" id="CHEBI:33019"/>
        <dbReference type="ChEBI" id="CHEBI:57912"/>
        <dbReference type="ChEBI" id="CHEBI:78442"/>
        <dbReference type="ChEBI" id="CHEBI:78535"/>
        <dbReference type="ChEBI" id="CHEBI:456215"/>
        <dbReference type="EC" id="6.1.1.2"/>
    </reaction>
</comment>
<dbReference type="InterPro" id="IPR014729">
    <property type="entry name" value="Rossmann-like_a/b/a_fold"/>
</dbReference>
<dbReference type="SUPFAM" id="SSF160113">
    <property type="entry name" value="YegP-like"/>
    <property type="match status" value="1"/>
</dbReference>
<reference evidence="11" key="2">
    <citation type="submission" date="2021-09" db="EMBL/GenBank/DDBJ databases">
        <authorList>
            <person name="Gilroy R."/>
        </authorList>
    </citation>
    <scope>NUCLEOTIDE SEQUENCE</scope>
    <source>
        <strain evidence="11">ChiSjej2B20-17149</strain>
    </source>
</reference>
<proteinExistence type="inferred from homology"/>
<evidence type="ECO:0000256" key="5">
    <source>
        <dbReference type="ARBA" id="ARBA00022840"/>
    </source>
</evidence>
<dbReference type="GO" id="GO:0005829">
    <property type="term" value="C:cytosol"/>
    <property type="evidence" value="ECO:0007669"/>
    <property type="project" value="TreeGrafter"/>
</dbReference>
<dbReference type="Pfam" id="PF00579">
    <property type="entry name" value="tRNA-synt_1b"/>
    <property type="match status" value="1"/>
</dbReference>
<feature type="binding site" evidence="9">
    <location>
        <begin position="12"/>
        <end position="14"/>
    </location>
    <ligand>
        <name>ATP</name>
        <dbReference type="ChEBI" id="CHEBI:30616"/>
    </ligand>
</feature>
<dbReference type="Gene3D" id="3.40.50.620">
    <property type="entry name" value="HUPs"/>
    <property type="match status" value="1"/>
</dbReference>
<feature type="binding site" evidence="9">
    <location>
        <begin position="20"/>
        <end position="21"/>
    </location>
    <ligand>
        <name>ATP</name>
        <dbReference type="ChEBI" id="CHEBI:30616"/>
    </ligand>
</feature>
<keyword evidence="6 9" id="KW-0648">Protein biosynthesis</keyword>
<feature type="binding site" evidence="9">
    <location>
        <begin position="157"/>
        <end position="159"/>
    </location>
    <ligand>
        <name>ATP</name>
        <dbReference type="ChEBI" id="CHEBI:30616"/>
    </ligand>
</feature>
<dbReference type="Gene3D" id="2.30.29.80">
    <property type="match status" value="1"/>
</dbReference>
<evidence type="ECO:0000256" key="6">
    <source>
        <dbReference type="ARBA" id="ARBA00022917"/>
    </source>
</evidence>
<reference evidence="11" key="1">
    <citation type="journal article" date="2021" name="PeerJ">
        <title>Extensive microbial diversity within the chicken gut microbiome revealed by metagenomics and culture.</title>
        <authorList>
            <person name="Gilroy R."/>
            <person name="Ravi A."/>
            <person name="Getino M."/>
            <person name="Pursley I."/>
            <person name="Horton D.L."/>
            <person name="Alikhan N.F."/>
            <person name="Baker D."/>
            <person name="Gharbi K."/>
            <person name="Hall N."/>
            <person name="Watson M."/>
            <person name="Adriaenssens E.M."/>
            <person name="Foster-Nyarko E."/>
            <person name="Jarju S."/>
            <person name="Secka A."/>
            <person name="Antonio M."/>
            <person name="Oren A."/>
            <person name="Chaudhuri R.R."/>
            <person name="La Ragione R."/>
            <person name="Hildebrand F."/>
            <person name="Pallen M.J."/>
        </authorList>
    </citation>
    <scope>NUCLEOTIDE SEQUENCE</scope>
    <source>
        <strain evidence="11">ChiSjej2B20-17149</strain>
    </source>
</reference>
<dbReference type="Proteomes" id="UP000752172">
    <property type="component" value="Unassembled WGS sequence"/>
</dbReference>
<dbReference type="GO" id="GO:0006436">
    <property type="term" value="P:tryptophanyl-tRNA aminoacylation"/>
    <property type="evidence" value="ECO:0007669"/>
    <property type="project" value="UniProtKB-UniRule"/>
</dbReference>
<dbReference type="CDD" id="cd00806">
    <property type="entry name" value="TrpRS_core"/>
    <property type="match status" value="1"/>
</dbReference>
<dbReference type="FunFam" id="1.10.240.10:FF:000005">
    <property type="entry name" value="Tryptophan--tRNA ligase"/>
    <property type="match status" value="1"/>
</dbReference>
<dbReference type="NCBIfam" id="TIGR00233">
    <property type="entry name" value="trpS"/>
    <property type="match status" value="1"/>
</dbReference>
<evidence type="ECO:0000313" key="12">
    <source>
        <dbReference type="Proteomes" id="UP000752172"/>
    </source>
</evidence>
<feature type="binding site" evidence="9">
    <location>
        <position position="145"/>
    </location>
    <ligand>
        <name>L-tryptophan</name>
        <dbReference type="ChEBI" id="CHEBI:57912"/>
    </ligand>
</feature>
<dbReference type="SUPFAM" id="SSF52374">
    <property type="entry name" value="Nucleotidylyl transferase"/>
    <property type="match status" value="1"/>
</dbReference>
<dbReference type="InterPro" id="IPR002305">
    <property type="entry name" value="aa-tRNA-synth_Ic"/>
</dbReference>
<dbReference type="EMBL" id="DYTS01000067">
    <property type="protein sequence ID" value="HJH17777.1"/>
    <property type="molecule type" value="Genomic_DNA"/>
</dbReference>
<dbReference type="GO" id="GO:0005524">
    <property type="term" value="F:ATP binding"/>
    <property type="evidence" value="ECO:0007669"/>
    <property type="project" value="UniProtKB-UniRule"/>
</dbReference>
<feature type="binding site" evidence="9">
    <location>
        <position position="199"/>
    </location>
    <ligand>
        <name>ATP</name>
        <dbReference type="ChEBI" id="CHEBI:30616"/>
    </ligand>
</feature>
<name>A0A921T6Q8_9PSED</name>
<evidence type="ECO:0000313" key="11">
    <source>
        <dbReference type="EMBL" id="HJH17777.1"/>
    </source>
</evidence>
<evidence type="ECO:0000256" key="9">
    <source>
        <dbReference type="HAMAP-Rule" id="MF_00140"/>
    </source>
</evidence>
<dbReference type="InterPro" id="IPR036913">
    <property type="entry name" value="YegP-like_sf"/>
</dbReference>
<comment type="subunit">
    <text evidence="9">Homodimer.</text>
</comment>
<dbReference type="EC" id="6.1.1.2" evidence="9"/>
<protein>
    <recommendedName>
        <fullName evidence="9">Tryptophan--tRNA ligase</fullName>
        <ecNumber evidence="9">6.1.1.2</ecNumber>
    </recommendedName>
    <alternativeName>
        <fullName evidence="9">Tryptophanyl-tRNA synthetase</fullName>
        <shortName evidence="9">TrpRS</shortName>
    </alternativeName>
</protein>
<comment type="function">
    <text evidence="9">Catalyzes the attachment of tryptophan to tRNA(Trp).</text>
</comment>
<comment type="subcellular location">
    <subcellularLocation>
        <location evidence="9">Cytoplasm</location>
    </subcellularLocation>
</comment>
<dbReference type="InterPro" id="IPR002306">
    <property type="entry name" value="Trp-tRNA-ligase"/>
</dbReference>
<dbReference type="PANTHER" id="PTHR43766">
    <property type="entry name" value="TRYPTOPHAN--TRNA LIGASE, MITOCHONDRIAL"/>
    <property type="match status" value="1"/>
</dbReference>
<dbReference type="NCBIfam" id="NF008923">
    <property type="entry name" value="PRK12284.1"/>
    <property type="match status" value="1"/>
</dbReference>
<evidence type="ECO:0000256" key="7">
    <source>
        <dbReference type="ARBA" id="ARBA00023146"/>
    </source>
</evidence>
<keyword evidence="5 9" id="KW-0067">ATP-binding</keyword>
<sequence>MTTRTRILTGITTTGTPHLGNYAGAIRPAILASEDANADSFYFLADYHALIKCDDPQRIQRSRMEIAATWLAGGLDVNRVTFYRQSDIPEIPELTWLLTCVAAKGLLNRAHAYKASVDKNVENGEDPDAGISMGLYSYPVLMAADILMFNAHKVPVGRDQIQHVEMARDIGQRFNHLFGNGKEFFTMPEALIEESVATLPGLDGRKMSKSYDNTIPLFTSAKDMKDAISRIVTDSRAPGEAKDPDNSHLFTLYQAFATKAQEAEFRGQLLEGLGWGEAKNRLFQLFDGQLGEARERYHQLMSRPSDMEDLLQVGAKKARAVAAPFLAELREAVGLRSFVNQAAAPVATKKKAAKAARFVSFREADGSFRFRLLAADGEQLLLSRNFADGKAAGAVTKQLQSGDALDVRAEALSFSVWLDGAAVADSAEYADQASRDAAIEALRAALAPIED</sequence>
<organism evidence="11 12">
    <name type="scientific">Pseudomonas lactis</name>
    <dbReference type="NCBI Taxonomy" id="1615674"/>
    <lineage>
        <taxon>Bacteria</taxon>
        <taxon>Pseudomonadati</taxon>
        <taxon>Pseudomonadota</taxon>
        <taxon>Gammaproteobacteria</taxon>
        <taxon>Pseudomonadales</taxon>
        <taxon>Pseudomonadaceae</taxon>
        <taxon>Pseudomonas</taxon>
    </lineage>
</organism>
<gene>
    <name evidence="9" type="primary">trpS</name>
    <name evidence="11" type="ORF">K8W20_03560</name>
</gene>
<evidence type="ECO:0000256" key="1">
    <source>
        <dbReference type="ARBA" id="ARBA00005594"/>
    </source>
</evidence>
<dbReference type="InterPro" id="IPR050203">
    <property type="entry name" value="Trp-tRNA_synthetase"/>
</dbReference>
<dbReference type="HAMAP" id="MF_00140_B">
    <property type="entry name" value="Trp_tRNA_synth_B"/>
    <property type="match status" value="1"/>
</dbReference>
<feature type="short sequence motif" description="'HIGH' region" evidence="9">
    <location>
        <begin position="13"/>
        <end position="21"/>
    </location>
</feature>
<comment type="caution">
    <text evidence="11">The sequence shown here is derived from an EMBL/GenBank/DDBJ whole genome shotgun (WGS) entry which is preliminary data.</text>
</comment>
<accession>A0A921T6Q8</accession>
<comment type="similarity">
    <text evidence="1 9 10">Belongs to the class-I aminoacyl-tRNA synthetase family.</text>
</comment>
<evidence type="ECO:0000256" key="2">
    <source>
        <dbReference type="ARBA" id="ARBA00022490"/>
    </source>
</evidence>